<dbReference type="RefSeq" id="WP_183367899.1">
    <property type="nucleotide sequence ID" value="NZ_JACIEZ010000010.1"/>
</dbReference>
<dbReference type="SUPFAM" id="SSF141371">
    <property type="entry name" value="PilZ domain-like"/>
    <property type="match status" value="1"/>
</dbReference>
<evidence type="ECO:0000259" key="1">
    <source>
        <dbReference type="Pfam" id="PF07238"/>
    </source>
</evidence>
<protein>
    <recommendedName>
        <fullName evidence="1">PilZ domain-containing protein</fullName>
    </recommendedName>
</protein>
<dbReference type="GO" id="GO:0035438">
    <property type="term" value="F:cyclic-di-GMP binding"/>
    <property type="evidence" value="ECO:0007669"/>
    <property type="project" value="InterPro"/>
</dbReference>
<dbReference type="Pfam" id="PF07238">
    <property type="entry name" value="PilZ"/>
    <property type="match status" value="1"/>
</dbReference>
<accession>A0A7W6J8A9</accession>
<evidence type="ECO:0000313" key="3">
    <source>
        <dbReference type="Proteomes" id="UP000528286"/>
    </source>
</evidence>
<proteinExistence type="predicted"/>
<keyword evidence="3" id="KW-1185">Reference proteome</keyword>
<dbReference type="AlphaFoldDB" id="A0A7W6J8A9"/>
<organism evidence="2 3">
    <name type="scientific">Gellertiella hungarica</name>
    <dbReference type="NCBI Taxonomy" id="1572859"/>
    <lineage>
        <taxon>Bacteria</taxon>
        <taxon>Pseudomonadati</taxon>
        <taxon>Pseudomonadota</taxon>
        <taxon>Alphaproteobacteria</taxon>
        <taxon>Hyphomicrobiales</taxon>
        <taxon>Rhizobiaceae</taxon>
        <taxon>Gellertiella</taxon>
    </lineage>
</organism>
<dbReference type="Proteomes" id="UP000528286">
    <property type="component" value="Unassembled WGS sequence"/>
</dbReference>
<gene>
    <name evidence="2" type="ORF">GGR23_003862</name>
</gene>
<reference evidence="2 3" key="1">
    <citation type="submission" date="2020-08" db="EMBL/GenBank/DDBJ databases">
        <title>Genomic Encyclopedia of Type Strains, Phase IV (KMG-IV): sequencing the most valuable type-strain genomes for metagenomic binning, comparative biology and taxonomic classification.</title>
        <authorList>
            <person name="Goeker M."/>
        </authorList>
    </citation>
    <scope>NUCLEOTIDE SEQUENCE [LARGE SCALE GENOMIC DNA]</scope>
    <source>
        <strain evidence="2 3">DSM 29853</strain>
    </source>
</reference>
<dbReference type="InterPro" id="IPR009875">
    <property type="entry name" value="PilZ_domain"/>
</dbReference>
<feature type="domain" description="PilZ" evidence="1">
    <location>
        <begin position="16"/>
        <end position="85"/>
    </location>
</feature>
<dbReference type="EMBL" id="JACIEZ010000010">
    <property type="protein sequence ID" value="MBB4066645.1"/>
    <property type="molecule type" value="Genomic_DNA"/>
</dbReference>
<comment type="caution">
    <text evidence="2">The sequence shown here is derived from an EMBL/GenBank/DDBJ whole genome shotgun (WGS) entry which is preliminary data.</text>
</comment>
<evidence type="ECO:0000313" key="2">
    <source>
        <dbReference type="EMBL" id="MBB4066645.1"/>
    </source>
</evidence>
<name>A0A7W6J8A9_9HYPH</name>
<sequence length="86" mass="9805">MNETTPNRRVQGRVRALKGARILLNNRASALDCTIRNLSDTGAKIALSTPTNLPDEFSLRFEDGRERQCIVRWRKLSEFGVEFLTL</sequence>